<feature type="domain" description="N-acetyltransferase" evidence="3">
    <location>
        <begin position="1"/>
        <end position="167"/>
    </location>
</feature>
<keyword evidence="1" id="KW-0808">Transferase</keyword>
<evidence type="ECO:0000313" key="4">
    <source>
        <dbReference type="EMBL" id="MBK0378340.1"/>
    </source>
</evidence>
<dbReference type="PANTHER" id="PTHR43877:SF2">
    <property type="entry name" value="AMINOALKYLPHOSPHONATE N-ACETYLTRANSFERASE-RELATED"/>
    <property type="match status" value="1"/>
</dbReference>
<dbReference type="InterPro" id="IPR000182">
    <property type="entry name" value="GNAT_dom"/>
</dbReference>
<proteinExistence type="predicted"/>
<reference evidence="4" key="1">
    <citation type="submission" date="2020-12" db="EMBL/GenBank/DDBJ databases">
        <title>Bacterial novel species Mucilaginibacter sp. SD-g isolated from soil.</title>
        <authorList>
            <person name="Jung H.-Y."/>
        </authorList>
    </citation>
    <scope>NUCLEOTIDE SEQUENCE</scope>
    <source>
        <strain evidence="4">SD-g</strain>
    </source>
</reference>
<evidence type="ECO:0000313" key="5">
    <source>
        <dbReference type="Proteomes" id="UP000613193"/>
    </source>
</evidence>
<sequence>MEIRRAKLTDIPQIMNIINEVVPIMIAAGNLQWDDYYPNAEVFKNDISLEQLWVADIDGRIAGAAAITTEQSPEYAAIGWDITQTAIVTHRLVVNPEYRGQGIAAALLQQAERVAVQRNIKLLRIDTNTKNEATQKLFPKMGYIYAGEIGLDFRPGLRFYCYEKELTNEN</sequence>
<dbReference type="Pfam" id="PF00583">
    <property type="entry name" value="Acetyltransf_1"/>
    <property type="match status" value="1"/>
</dbReference>
<protein>
    <submittedName>
        <fullName evidence="4">GNAT family N-acetyltransferase</fullName>
    </submittedName>
</protein>
<organism evidence="4 5">
    <name type="scientific">Mucilaginibacter segetis</name>
    <dbReference type="NCBI Taxonomy" id="2793071"/>
    <lineage>
        <taxon>Bacteria</taxon>
        <taxon>Pseudomonadati</taxon>
        <taxon>Bacteroidota</taxon>
        <taxon>Sphingobacteriia</taxon>
        <taxon>Sphingobacteriales</taxon>
        <taxon>Sphingobacteriaceae</taxon>
        <taxon>Mucilaginibacter</taxon>
    </lineage>
</organism>
<dbReference type="Proteomes" id="UP000613193">
    <property type="component" value="Unassembled WGS sequence"/>
</dbReference>
<name>A0A934ULU8_9SPHI</name>
<keyword evidence="5" id="KW-1185">Reference proteome</keyword>
<comment type="caution">
    <text evidence="4">The sequence shown here is derived from an EMBL/GenBank/DDBJ whole genome shotgun (WGS) entry which is preliminary data.</text>
</comment>
<dbReference type="CDD" id="cd04301">
    <property type="entry name" value="NAT_SF"/>
    <property type="match status" value="1"/>
</dbReference>
<evidence type="ECO:0000256" key="2">
    <source>
        <dbReference type="ARBA" id="ARBA00023315"/>
    </source>
</evidence>
<dbReference type="PROSITE" id="PS51186">
    <property type="entry name" value="GNAT"/>
    <property type="match status" value="1"/>
</dbReference>
<dbReference type="RefSeq" id="WP_200064041.1">
    <property type="nucleotide sequence ID" value="NZ_JAEHFW010000001.1"/>
</dbReference>
<dbReference type="GO" id="GO:0016747">
    <property type="term" value="F:acyltransferase activity, transferring groups other than amino-acyl groups"/>
    <property type="evidence" value="ECO:0007669"/>
    <property type="project" value="InterPro"/>
</dbReference>
<gene>
    <name evidence="4" type="ORF">I5M19_03420</name>
</gene>
<dbReference type="Gene3D" id="3.40.630.30">
    <property type="match status" value="1"/>
</dbReference>
<dbReference type="AlphaFoldDB" id="A0A934ULU8"/>
<dbReference type="InterPro" id="IPR016181">
    <property type="entry name" value="Acyl_CoA_acyltransferase"/>
</dbReference>
<evidence type="ECO:0000259" key="3">
    <source>
        <dbReference type="PROSITE" id="PS51186"/>
    </source>
</evidence>
<keyword evidence="2" id="KW-0012">Acyltransferase</keyword>
<dbReference type="PANTHER" id="PTHR43877">
    <property type="entry name" value="AMINOALKYLPHOSPHONATE N-ACETYLTRANSFERASE-RELATED-RELATED"/>
    <property type="match status" value="1"/>
</dbReference>
<dbReference type="InterPro" id="IPR050832">
    <property type="entry name" value="Bact_Acetyltransf"/>
</dbReference>
<dbReference type="SUPFAM" id="SSF55729">
    <property type="entry name" value="Acyl-CoA N-acyltransferases (Nat)"/>
    <property type="match status" value="1"/>
</dbReference>
<dbReference type="EMBL" id="JAEHFW010000001">
    <property type="protein sequence ID" value="MBK0378340.1"/>
    <property type="molecule type" value="Genomic_DNA"/>
</dbReference>
<evidence type="ECO:0000256" key="1">
    <source>
        <dbReference type="ARBA" id="ARBA00022679"/>
    </source>
</evidence>
<accession>A0A934ULU8</accession>